<feature type="region of interest" description="Disordered" evidence="1">
    <location>
        <begin position="179"/>
        <end position="234"/>
    </location>
</feature>
<evidence type="ECO:0000256" key="1">
    <source>
        <dbReference type="SAM" id="MobiDB-lite"/>
    </source>
</evidence>
<dbReference type="InParanoid" id="G5ADG0"/>
<evidence type="ECO:0000313" key="2">
    <source>
        <dbReference type="EMBL" id="EGZ06213.1"/>
    </source>
</evidence>
<feature type="region of interest" description="Disordered" evidence="1">
    <location>
        <begin position="249"/>
        <end position="441"/>
    </location>
</feature>
<dbReference type="AlphaFoldDB" id="G5ADG0"/>
<feature type="compositionally biased region" description="Basic and acidic residues" evidence="1">
    <location>
        <begin position="373"/>
        <end position="388"/>
    </location>
</feature>
<feature type="compositionally biased region" description="Basic and acidic residues" evidence="1">
    <location>
        <begin position="324"/>
        <end position="336"/>
    </location>
</feature>
<organism evidence="2 3">
    <name type="scientific">Phytophthora sojae (strain P6497)</name>
    <name type="common">Soybean stem and root rot agent</name>
    <name type="synonym">Phytophthora megasperma f. sp. glycines</name>
    <dbReference type="NCBI Taxonomy" id="1094619"/>
    <lineage>
        <taxon>Eukaryota</taxon>
        <taxon>Sar</taxon>
        <taxon>Stramenopiles</taxon>
        <taxon>Oomycota</taxon>
        <taxon>Peronosporomycetes</taxon>
        <taxon>Peronosporales</taxon>
        <taxon>Peronosporaceae</taxon>
        <taxon>Phytophthora</taxon>
    </lineage>
</organism>
<dbReference type="GeneID" id="20642854"/>
<feature type="compositionally biased region" description="Basic and acidic residues" evidence="1">
    <location>
        <begin position="271"/>
        <end position="282"/>
    </location>
</feature>
<feature type="compositionally biased region" description="Polar residues" evidence="1">
    <location>
        <begin position="187"/>
        <end position="231"/>
    </location>
</feature>
<accession>G5ADG0</accession>
<protein>
    <submittedName>
        <fullName evidence="2">Uncharacterized protein</fullName>
    </submittedName>
</protein>
<reference evidence="2 3" key="1">
    <citation type="journal article" date="2006" name="Science">
        <title>Phytophthora genome sequences uncover evolutionary origins and mechanisms of pathogenesis.</title>
        <authorList>
            <person name="Tyler B.M."/>
            <person name="Tripathy S."/>
            <person name="Zhang X."/>
            <person name="Dehal P."/>
            <person name="Jiang R.H."/>
            <person name="Aerts A."/>
            <person name="Arredondo F.D."/>
            <person name="Baxter L."/>
            <person name="Bensasson D."/>
            <person name="Beynon J.L."/>
            <person name="Chapman J."/>
            <person name="Damasceno C.M."/>
            <person name="Dorrance A.E."/>
            <person name="Dou D."/>
            <person name="Dickerman A.W."/>
            <person name="Dubchak I.L."/>
            <person name="Garbelotto M."/>
            <person name="Gijzen M."/>
            <person name="Gordon S.G."/>
            <person name="Govers F."/>
            <person name="Grunwald N.J."/>
            <person name="Huang W."/>
            <person name="Ivors K.L."/>
            <person name="Jones R.W."/>
            <person name="Kamoun S."/>
            <person name="Krampis K."/>
            <person name="Lamour K.H."/>
            <person name="Lee M.K."/>
            <person name="McDonald W.H."/>
            <person name="Medina M."/>
            <person name="Meijer H.J."/>
            <person name="Nordberg E.K."/>
            <person name="Maclean D.J."/>
            <person name="Ospina-Giraldo M.D."/>
            <person name="Morris P.F."/>
            <person name="Phuntumart V."/>
            <person name="Putnam N.H."/>
            <person name="Rash S."/>
            <person name="Rose J.K."/>
            <person name="Sakihama Y."/>
            <person name="Salamov A.A."/>
            <person name="Savidor A."/>
            <person name="Scheuring C.F."/>
            <person name="Smith B.M."/>
            <person name="Sobral B.W."/>
            <person name="Terry A."/>
            <person name="Torto-Alalibo T.A."/>
            <person name="Win J."/>
            <person name="Xu Z."/>
            <person name="Zhang H."/>
            <person name="Grigoriev I.V."/>
            <person name="Rokhsar D.S."/>
            <person name="Boore J.L."/>
        </authorList>
    </citation>
    <scope>NUCLEOTIDE SEQUENCE [LARGE SCALE GENOMIC DNA]</scope>
    <source>
        <strain evidence="2 3">P6497</strain>
    </source>
</reference>
<feature type="compositionally biased region" description="Basic and acidic residues" evidence="1">
    <location>
        <begin position="397"/>
        <end position="425"/>
    </location>
</feature>
<feature type="compositionally biased region" description="Basic and acidic residues" evidence="1">
    <location>
        <begin position="349"/>
        <end position="366"/>
    </location>
</feature>
<feature type="compositionally biased region" description="Polar residues" evidence="1">
    <location>
        <begin position="35"/>
        <end position="50"/>
    </location>
</feature>
<proteinExistence type="predicted"/>
<dbReference type="Proteomes" id="UP000002640">
    <property type="component" value="Unassembled WGS sequence"/>
</dbReference>
<evidence type="ECO:0000313" key="3">
    <source>
        <dbReference type="Proteomes" id="UP000002640"/>
    </source>
</evidence>
<keyword evidence="3" id="KW-1185">Reference proteome</keyword>
<dbReference type="EMBL" id="JH159164">
    <property type="protein sequence ID" value="EGZ06213.1"/>
    <property type="molecule type" value="Genomic_DNA"/>
</dbReference>
<dbReference type="KEGG" id="psoj:PHYSODRAFT_307233"/>
<gene>
    <name evidence="2" type="ORF">PHYSODRAFT_307233</name>
</gene>
<feature type="region of interest" description="Disordered" evidence="1">
    <location>
        <begin position="35"/>
        <end position="56"/>
    </location>
</feature>
<dbReference type="RefSeq" id="XP_009538110.1">
    <property type="nucleotide sequence ID" value="XM_009539815.1"/>
</dbReference>
<name>G5ADG0_PHYSP</name>
<feature type="compositionally biased region" description="Basic residues" evidence="1">
    <location>
        <begin position="283"/>
        <end position="292"/>
    </location>
</feature>
<dbReference type="STRING" id="1094619.G5ADG0"/>
<sequence length="441" mass="48930">MTISTTTSSKHKTTVLRTATAQAFRLKLTAVASTTTNAPPLPRSASSTHKTIGKGSHYDNRGKLGLYVLFRSLSVTTTTTPAASCTCSFARLLRLTATSAAGSTWGSVHFHQLQLGIDHSHDNYYDVGSGLDTQPRLLSKATILFSSLHYDYKLNIGLVVPLHELTESVPLLIDPSAKYSAPAKTPCSPTSPETIRQRTTPNPAYGTSDSQDPETSQTYPTTPDDQYSPSTEAADAQHYQIIELPEKQETIPYQPQPDVPATGVYWNSGGRESDRFNDDNGRDRRHHHRRPARTVDYQNYAKTDTPEDTPYQPQPATRRRCNHGGRESGRFEDDNGRATPSTGRRWNHGGRESGRFSNDNGRDGRHDHRRQPARTEDYRGPGRYDRPNRPGPVGDKQYVKPEYAHKHDPKPEDKKRVGPPRDDPPKPQLRSAGGPGAYPAQ</sequence>